<feature type="binding site" evidence="7">
    <location>
        <position position="37"/>
    </location>
    <ligand>
        <name>a divalent metal cation</name>
        <dbReference type="ChEBI" id="CHEBI:60240"/>
    </ligand>
</feature>
<protein>
    <recommendedName>
        <fullName evidence="3 7">2-C-methyl-D-erythritol 2,4-cyclodiphosphate synthase</fullName>
        <shortName evidence="7">MECDP-synthase</shortName>
        <shortName evidence="7">MECPP-synthase</shortName>
        <shortName evidence="7">MECPS</shortName>
        <ecNumber evidence="3 7">4.6.1.12</ecNumber>
    </recommendedName>
</protein>
<evidence type="ECO:0000313" key="11">
    <source>
        <dbReference type="Proteomes" id="UP000243201"/>
    </source>
</evidence>
<feature type="binding site" evidence="7">
    <location>
        <position position="78"/>
    </location>
    <ligand>
        <name>a divalent metal cation</name>
        <dbReference type="ChEBI" id="CHEBI:60240"/>
    </ligand>
</feature>
<evidence type="ECO:0000259" key="9">
    <source>
        <dbReference type="Pfam" id="PF02542"/>
    </source>
</evidence>
<dbReference type="CDD" id="cd00554">
    <property type="entry name" value="MECDP_synthase"/>
    <property type="match status" value="1"/>
</dbReference>
<evidence type="ECO:0000256" key="7">
    <source>
        <dbReference type="HAMAP-Rule" id="MF_00107"/>
    </source>
</evidence>
<accession>A0ABX4UPU7</accession>
<comment type="function">
    <text evidence="7">Involved in the biosynthesis of isopentenyl diphosphate (IPP) and dimethylallyl diphosphate (DMAPP), two major building blocks of isoprenoid compounds. Catalyzes the conversion of 4-diphosphocytidyl-2-C-methyl-D-erythritol 2-phosphate (CDP-ME2P) to 2-C-methyl-D-erythritol 2,4-cyclodiphosphate (ME-CPP) with a corresponding release of cytidine 5-monophosphate (CMP).</text>
</comment>
<gene>
    <name evidence="7" type="primary">ispF</name>
    <name evidence="10" type="ORF">CJ240_00595</name>
</gene>
<keyword evidence="6 7" id="KW-0456">Lyase</keyword>
<keyword evidence="4 7" id="KW-0479">Metal-binding</keyword>
<name>A0ABX4UPU7_9ACTO</name>
<sequence length="194" mass="19996">MNNSHTSDCSAFSDGDPQNAKPISASYLLPRVGIGSDVHAFADPKDPSSAARPCMVAGLSWPGETPLKGHSDADVAAHALCDAILSAAGQGDLGTHFGTDRPEWKGASGTQLLVATMEIIHQAGWGLGNAAVQVIANRPRMGKRYQQARAVLEEAVGAPVSISATTSDRLGFTGRGEGAAAIATALVYPLDNPH</sequence>
<dbReference type="Gene3D" id="3.30.1330.50">
    <property type="entry name" value="2-C-methyl-D-erythritol 2,4-cyclodiphosphate synthase"/>
    <property type="match status" value="1"/>
</dbReference>
<feature type="site" description="Transition state stabilizer" evidence="7">
    <location>
        <position position="70"/>
    </location>
</feature>
<proteinExistence type="inferred from homology"/>
<evidence type="ECO:0000256" key="5">
    <source>
        <dbReference type="ARBA" id="ARBA00023229"/>
    </source>
</evidence>
<dbReference type="InterPro" id="IPR020555">
    <property type="entry name" value="MECDP_synthase_CS"/>
</dbReference>
<dbReference type="InterPro" id="IPR036571">
    <property type="entry name" value="MECDP_synthase_sf"/>
</dbReference>
<keyword evidence="5 7" id="KW-0414">Isoprene biosynthesis</keyword>
<feature type="binding site" evidence="7">
    <location>
        <begin position="165"/>
        <end position="168"/>
    </location>
    <ligand>
        <name>4-CDP-2-C-methyl-D-erythritol 2-phosphate</name>
        <dbReference type="ChEBI" id="CHEBI:57919"/>
    </ligand>
</feature>
<comment type="subunit">
    <text evidence="7">Homotrimer.</text>
</comment>
<feature type="binding site" evidence="7">
    <location>
        <begin position="92"/>
        <end position="94"/>
    </location>
    <ligand>
        <name>4-CDP-2-C-methyl-D-erythritol 2-phosphate</name>
        <dbReference type="ChEBI" id="CHEBI:57919"/>
    </ligand>
</feature>
<reference evidence="10 11" key="1">
    <citation type="submission" date="2017-09" db="EMBL/GenBank/DDBJ databases">
        <title>Bacterial strain isolated from the female urinary microbiota.</title>
        <authorList>
            <person name="Thomas-White K."/>
            <person name="Kumar N."/>
            <person name="Forster S."/>
            <person name="Putonti C."/>
            <person name="Lawley T."/>
            <person name="Wolfe A.J."/>
        </authorList>
    </citation>
    <scope>NUCLEOTIDE SEQUENCE [LARGE SCALE GENOMIC DNA]</scope>
    <source>
        <strain evidence="10 11">UMB0744</strain>
    </source>
</reference>
<evidence type="ECO:0000256" key="6">
    <source>
        <dbReference type="ARBA" id="ARBA00023239"/>
    </source>
</evidence>
<comment type="catalytic activity">
    <reaction evidence="1 7 8">
        <text>4-CDP-2-C-methyl-D-erythritol 2-phosphate = 2-C-methyl-D-erythritol 2,4-cyclic diphosphate + CMP</text>
        <dbReference type="Rhea" id="RHEA:23864"/>
        <dbReference type="ChEBI" id="CHEBI:57919"/>
        <dbReference type="ChEBI" id="CHEBI:58483"/>
        <dbReference type="ChEBI" id="CHEBI:60377"/>
        <dbReference type="EC" id="4.6.1.12"/>
    </reaction>
</comment>
<dbReference type="InterPro" id="IPR003526">
    <property type="entry name" value="MECDP_synthase"/>
</dbReference>
<comment type="caution">
    <text evidence="7">Lacks conserved residue(s) required for the propagation of feature annotation.</text>
</comment>
<dbReference type="NCBIfam" id="TIGR00151">
    <property type="entry name" value="ispF"/>
    <property type="match status" value="1"/>
</dbReference>
<feature type="domain" description="2-C-methyl-D-erythritol 2,4-cyclodiphosphate synthase" evidence="9">
    <location>
        <begin position="31"/>
        <end position="187"/>
    </location>
</feature>
<dbReference type="EMBL" id="PNGC01000001">
    <property type="protein sequence ID" value="PMB90283.1"/>
    <property type="molecule type" value="Genomic_DNA"/>
</dbReference>
<keyword evidence="11" id="KW-1185">Reference proteome</keyword>
<organism evidence="10 11">
    <name type="scientific">Varibaculum cambriense</name>
    <dbReference type="NCBI Taxonomy" id="184870"/>
    <lineage>
        <taxon>Bacteria</taxon>
        <taxon>Bacillati</taxon>
        <taxon>Actinomycetota</taxon>
        <taxon>Actinomycetes</taxon>
        <taxon>Actinomycetales</taxon>
        <taxon>Actinomycetaceae</taxon>
        <taxon>Varibaculum</taxon>
    </lineage>
</organism>
<feature type="site" description="Transition state stabilizer" evidence="7">
    <location>
        <position position="166"/>
    </location>
</feature>
<feature type="binding site" evidence="7">
    <location>
        <begin position="136"/>
        <end position="142"/>
    </location>
    <ligand>
        <name>4-CDP-2-C-methyl-D-erythritol 2-phosphate</name>
        <dbReference type="ChEBI" id="CHEBI:57919"/>
    </ligand>
</feature>
<feature type="binding site" evidence="7">
    <location>
        <position position="172"/>
    </location>
    <ligand>
        <name>4-CDP-2-C-methyl-D-erythritol 2-phosphate</name>
        <dbReference type="ChEBI" id="CHEBI:57919"/>
    </ligand>
</feature>
<dbReference type="Proteomes" id="UP000243201">
    <property type="component" value="Unassembled WGS sequence"/>
</dbReference>
<comment type="caution">
    <text evidence="10">The sequence shown here is derived from an EMBL/GenBank/DDBJ whole genome shotgun (WGS) entry which is preliminary data.</text>
</comment>
<dbReference type="RefSeq" id="WP_082714028.1">
    <property type="nucleotide sequence ID" value="NZ_CAUPGC010000005.1"/>
</dbReference>
<evidence type="ECO:0000256" key="1">
    <source>
        <dbReference type="ARBA" id="ARBA00000200"/>
    </source>
</evidence>
<dbReference type="Pfam" id="PF02542">
    <property type="entry name" value="YgbB"/>
    <property type="match status" value="1"/>
</dbReference>
<feature type="binding site" evidence="7">
    <location>
        <begin position="70"/>
        <end position="71"/>
    </location>
    <ligand>
        <name>4-CDP-2-C-methyl-D-erythritol 2-phosphate</name>
        <dbReference type="ChEBI" id="CHEBI:57919"/>
    </ligand>
</feature>
<dbReference type="HAMAP" id="MF_00107">
    <property type="entry name" value="IspF"/>
    <property type="match status" value="1"/>
</dbReference>
<evidence type="ECO:0000256" key="8">
    <source>
        <dbReference type="RuleBase" id="RU004395"/>
    </source>
</evidence>
<evidence type="ECO:0000313" key="10">
    <source>
        <dbReference type="EMBL" id="PMB90283.1"/>
    </source>
</evidence>
<dbReference type="PROSITE" id="PS01350">
    <property type="entry name" value="ISPF"/>
    <property type="match status" value="1"/>
</dbReference>
<comment type="cofactor">
    <cofactor evidence="7">
        <name>a divalent metal cation</name>
        <dbReference type="ChEBI" id="CHEBI:60240"/>
    </cofactor>
    <text evidence="7">Binds 1 divalent metal cation per subunit.</text>
</comment>
<comment type="similarity">
    <text evidence="7 8">Belongs to the IspF family.</text>
</comment>
<feature type="binding site" evidence="7">
    <location>
        <position position="175"/>
    </location>
    <ligand>
        <name>4-CDP-2-C-methyl-D-erythritol 2-phosphate</name>
        <dbReference type="ChEBI" id="CHEBI:57919"/>
    </ligand>
</feature>
<evidence type="ECO:0000256" key="2">
    <source>
        <dbReference type="ARBA" id="ARBA00004709"/>
    </source>
</evidence>
<dbReference type="PANTHER" id="PTHR43181:SF1">
    <property type="entry name" value="2-C-METHYL-D-ERYTHRITOL 2,4-CYCLODIPHOSPHATE SYNTHASE, CHLOROPLASTIC"/>
    <property type="match status" value="1"/>
</dbReference>
<evidence type="ECO:0000256" key="4">
    <source>
        <dbReference type="ARBA" id="ARBA00022723"/>
    </source>
</evidence>
<dbReference type="PANTHER" id="PTHR43181">
    <property type="entry name" value="2-C-METHYL-D-ERYTHRITOL 2,4-CYCLODIPHOSPHATE SYNTHASE, CHLOROPLASTIC"/>
    <property type="match status" value="1"/>
</dbReference>
<comment type="pathway">
    <text evidence="2 7">Isoprenoid biosynthesis; isopentenyl diphosphate biosynthesis via DXP pathway; isopentenyl diphosphate from 1-deoxy-D-xylulose 5-phosphate: step 4/6.</text>
</comment>
<feature type="binding site" evidence="7">
    <location>
        <position position="39"/>
    </location>
    <ligand>
        <name>a divalent metal cation</name>
        <dbReference type="ChEBI" id="CHEBI:60240"/>
    </ligand>
</feature>
<feature type="binding site" evidence="7">
    <location>
        <begin position="37"/>
        <end position="39"/>
    </location>
    <ligand>
        <name>4-CDP-2-C-methyl-D-erythritol 2-phosphate</name>
        <dbReference type="ChEBI" id="CHEBI:57919"/>
    </ligand>
</feature>
<evidence type="ECO:0000256" key="3">
    <source>
        <dbReference type="ARBA" id="ARBA00012579"/>
    </source>
</evidence>
<dbReference type="EC" id="4.6.1.12" evidence="3 7"/>
<dbReference type="SUPFAM" id="SSF69765">
    <property type="entry name" value="IpsF-like"/>
    <property type="match status" value="1"/>
</dbReference>